<protein>
    <recommendedName>
        <fullName evidence="3 6">Alanine dehydrogenase</fullName>
        <ecNumber evidence="3 6">1.4.1.1</ecNumber>
    </recommendedName>
</protein>
<evidence type="ECO:0000256" key="7">
    <source>
        <dbReference type="PIRSR" id="PIRSR000183-1"/>
    </source>
</evidence>
<evidence type="ECO:0000313" key="12">
    <source>
        <dbReference type="EMBL" id="QNN60049.1"/>
    </source>
</evidence>
<dbReference type="RefSeq" id="WP_187533182.1">
    <property type="nucleotide sequence ID" value="NZ_CBCSHU010000002.1"/>
</dbReference>
<keyword evidence="4 6" id="KW-0560">Oxidoreductase</keyword>
<dbReference type="FunFam" id="3.40.50.720:FF:000049">
    <property type="entry name" value="Alanine dehydrogenase"/>
    <property type="match status" value="1"/>
</dbReference>
<dbReference type="AlphaFoldDB" id="A0A7G9RWS4"/>
<dbReference type="NCBIfam" id="TIGR00518">
    <property type="entry name" value="alaDH"/>
    <property type="match status" value="1"/>
</dbReference>
<dbReference type="Gene3D" id="3.40.50.720">
    <property type="entry name" value="NAD(P)-binding Rossmann-like Domain"/>
    <property type="match status" value="2"/>
</dbReference>
<evidence type="ECO:0000313" key="13">
    <source>
        <dbReference type="Proteomes" id="UP000515928"/>
    </source>
</evidence>
<evidence type="ECO:0000256" key="8">
    <source>
        <dbReference type="PIRSR" id="PIRSR000183-2"/>
    </source>
</evidence>
<evidence type="ECO:0000256" key="4">
    <source>
        <dbReference type="ARBA" id="ARBA00023002"/>
    </source>
</evidence>
<feature type="binding site" evidence="8">
    <location>
        <position position="15"/>
    </location>
    <ligand>
        <name>substrate</name>
    </ligand>
</feature>
<evidence type="ECO:0000256" key="3">
    <source>
        <dbReference type="ARBA" id="ARBA00012897"/>
    </source>
</evidence>
<keyword evidence="5 6" id="KW-0520">NAD</keyword>
<feature type="binding site" evidence="9">
    <location>
        <begin position="298"/>
        <end position="301"/>
    </location>
    <ligand>
        <name>NAD(+)</name>
        <dbReference type="ChEBI" id="CHEBI:57540"/>
    </ligand>
</feature>
<dbReference type="GO" id="GO:0000286">
    <property type="term" value="F:alanine dehydrogenase activity"/>
    <property type="evidence" value="ECO:0007669"/>
    <property type="project" value="UniProtKB-UniRule"/>
</dbReference>
<dbReference type="Pfam" id="PF01262">
    <property type="entry name" value="AlaDh_PNT_C"/>
    <property type="match status" value="1"/>
</dbReference>
<feature type="binding site" evidence="9">
    <location>
        <position position="279"/>
    </location>
    <ligand>
        <name>NAD(+)</name>
        <dbReference type="ChEBI" id="CHEBI:57540"/>
    </ligand>
</feature>
<dbReference type="SMART" id="SM01002">
    <property type="entry name" value="AlaDh_PNT_C"/>
    <property type="match status" value="1"/>
</dbReference>
<dbReference type="PANTHER" id="PTHR42795:SF1">
    <property type="entry name" value="ALANINE DEHYDROGENASE"/>
    <property type="match status" value="1"/>
</dbReference>
<feature type="active site" description="Proton donor/acceptor" evidence="7">
    <location>
        <position position="270"/>
    </location>
</feature>
<dbReference type="Proteomes" id="UP000515928">
    <property type="component" value="Chromosome"/>
</dbReference>
<comment type="pathway">
    <text evidence="1">Amino-acid degradation; L-alanine degradation via dehydrogenase pathway; NH(3) and pyruvate from L-alanine: step 1/1.</text>
</comment>
<feature type="binding site" evidence="9">
    <location>
        <position position="134"/>
    </location>
    <ligand>
        <name>NAD(+)</name>
        <dbReference type="ChEBI" id="CHEBI:57540"/>
    </ligand>
</feature>
<feature type="binding site" evidence="9">
    <location>
        <begin position="239"/>
        <end position="240"/>
    </location>
    <ligand>
        <name>NAD(+)</name>
        <dbReference type="ChEBI" id="CHEBI:57540"/>
    </ligand>
</feature>
<dbReference type="GO" id="GO:0000166">
    <property type="term" value="F:nucleotide binding"/>
    <property type="evidence" value="ECO:0007669"/>
    <property type="project" value="UniProtKB-KW"/>
</dbReference>
<evidence type="ECO:0000259" key="11">
    <source>
        <dbReference type="SMART" id="SM01003"/>
    </source>
</evidence>
<organism evidence="12 13">
    <name type="scientific">Erysipelothrix inopinata</name>
    <dbReference type="NCBI Taxonomy" id="225084"/>
    <lineage>
        <taxon>Bacteria</taxon>
        <taxon>Bacillati</taxon>
        <taxon>Bacillota</taxon>
        <taxon>Erysipelotrichia</taxon>
        <taxon>Erysipelotrichales</taxon>
        <taxon>Erysipelotrichaceae</taxon>
        <taxon>Erysipelothrix</taxon>
    </lineage>
</organism>
<proteinExistence type="inferred from homology"/>
<dbReference type="PIRSF" id="PIRSF000183">
    <property type="entry name" value="Alanine_dh"/>
    <property type="match status" value="1"/>
</dbReference>
<evidence type="ECO:0000256" key="1">
    <source>
        <dbReference type="ARBA" id="ARBA00005206"/>
    </source>
</evidence>
<dbReference type="SMART" id="SM01003">
    <property type="entry name" value="AlaDh_PNT_N"/>
    <property type="match status" value="1"/>
</dbReference>
<evidence type="ECO:0000256" key="9">
    <source>
        <dbReference type="PIRSR" id="PIRSR000183-3"/>
    </source>
</evidence>
<dbReference type="SUPFAM" id="SSF52283">
    <property type="entry name" value="Formate/glycerate dehydrogenase catalytic domain-like"/>
    <property type="match status" value="1"/>
</dbReference>
<sequence>MIVGSVKELKDFENRVGLMPSHVFEYVNKGHRVIVENGLGVGSGFTDEMYREAGAEILGSAQEVWALAEMIVKVKEPIEEEYNLMRKGQILFTYLHLASNKQLADALLERGVSGVAYETIEDHLHHLPLLKPMSEVAGRLSIQEGSKYLEKTYGGKGILLSGVPGVKSGHVVVIGGGAVGMSAVKTALGTGATVSVLDRNLERLAYMEDVFGGRINTIFSDSKSLEEELKVADVVIGSVLLPGAKAPKLVTKEHLKIMEPGTVLVDVAIDQGGCFESSRPTTHSNPIFIEEGIVHYCVTNMPGAVPQTSTVALGNATLPYGLMLANVGLEKAMESDEGFRKGLNTYAGCITNEAVAKALDFDFCKYENCVKTMNL</sequence>
<feature type="binding site" evidence="9">
    <location>
        <position position="203"/>
    </location>
    <ligand>
        <name>NAD(+)</name>
        <dbReference type="ChEBI" id="CHEBI:57540"/>
    </ligand>
</feature>
<gene>
    <name evidence="12" type="primary">ald</name>
    <name evidence="12" type="ORF">H9L01_06625</name>
</gene>
<feature type="binding site" evidence="9">
    <location>
        <position position="220"/>
    </location>
    <ligand>
        <name>NAD(+)</name>
        <dbReference type="ChEBI" id="CHEBI:57540"/>
    </ligand>
</feature>
<evidence type="ECO:0000256" key="2">
    <source>
        <dbReference type="ARBA" id="ARBA00005689"/>
    </source>
</evidence>
<dbReference type="GO" id="GO:0042853">
    <property type="term" value="P:L-alanine catabolic process"/>
    <property type="evidence" value="ECO:0007669"/>
    <property type="project" value="InterPro"/>
</dbReference>
<comment type="similarity">
    <text evidence="2 6">Belongs to the AlaDH/PNT family.</text>
</comment>
<reference evidence="12 13" key="1">
    <citation type="submission" date="2020-08" db="EMBL/GenBank/DDBJ databases">
        <title>Genome sequence of Erysipelothrix inopinata DSM 15511T.</title>
        <authorList>
            <person name="Hyun D.-W."/>
            <person name="Bae J.-W."/>
        </authorList>
    </citation>
    <scope>NUCLEOTIDE SEQUENCE [LARGE SCALE GENOMIC DNA]</scope>
    <source>
        <strain evidence="12 13">DSM 15511</strain>
    </source>
</reference>
<feature type="domain" description="Alanine dehydrogenase/pyridine nucleotide transhydrogenase N-terminal" evidence="11">
    <location>
        <begin position="4"/>
        <end position="137"/>
    </location>
</feature>
<dbReference type="InterPro" id="IPR007886">
    <property type="entry name" value="AlaDH/PNT_N"/>
</dbReference>
<dbReference type="InterPro" id="IPR007698">
    <property type="entry name" value="AlaDH/PNT_NAD(H)-bd"/>
</dbReference>
<evidence type="ECO:0000259" key="10">
    <source>
        <dbReference type="SMART" id="SM01002"/>
    </source>
</evidence>
<dbReference type="EMBL" id="CP060715">
    <property type="protein sequence ID" value="QNN60049.1"/>
    <property type="molecule type" value="Genomic_DNA"/>
</dbReference>
<evidence type="ECO:0000256" key="5">
    <source>
        <dbReference type="ARBA" id="ARBA00023027"/>
    </source>
</evidence>
<name>A0A7G9RWS4_9FIRM</name>
<dbReference type="EC" id="1.4.1.1" evidence="3 6"/>
<feature type="binding site" evidence="8">
    <location>
        <position position="75"/>
    </location>
    <ligand>
        <name>substrate</name>
    </ligand>
</feature>
<feature type="binding site" evidence="9">
    <location>
        <position position="198"/>
    </location>
    <ligand>
        <name>NAD(+)</name>
        <dbReference type="ChEBI" id="CHEBI:57540"/>
    </ligand>
</feature>
<dbReference type="InterPro" id="IPR008141">
    <property type="entry name" value="Ala_DH"/>
</dbReference>
<accession>A0A7G9RWS4</accession>
<dbReference type="InterPro" id="IPR036291">
    <property type="entry name" value="NAD(P)-bd_dom_sf"/>
</dbReference>
<dbReference type="GO" id="GO:0005886">
    <property type="term" value="C:plasma membrane"/>
    <property type="evidence" value="ECO:0007669"/>
    <property type="project" value="TreeGrafter"/>
</dbReference>
<dbReference type="CDD" id="cd05305">
    <property type="entry name" value="L-AlaDH"/>
    <property type="match status" value="1"/>
</dbReference>
<dbReference type="SUPFAM" id="SSF51735">
    <property type="entry name" value="NAD(P)-binding Rossmann-fold domains"/>
    <property type="match status" value="1"/>
</dbReference>
<feature type="domain" description="Alanine dehydrogenase/pyridine nucleotide transhydrogenase NAD(H)-binding" evidence="10">
    <location>
        <begin position="149"/>
        <end position="297"/>
    </location>
</feature>
<dbReference type="PANTHER" id="PTHR42795">
    <property type="entry name" value="ALANINE DEHYDROGENASE"/>
    <property type="match status" value="1"/>
</dbReference>
<evidence type="ECO:0000256" key="6">
    <source>
        <dbReference type="PIRNR" id="PIRNR000183"/>
    </source>
</evidence>
<keyword evidence="13" id="KW-1185">Reference proteome</keyword>
<keyword evidence="9" id="KW-0547">Nucleotide-binding</keyword>
<dbReference type="Pfam" id="PF05222">
    <property type="entry name" value="AlaDh_PNT_N"/>
    <property type="match status" value="1"/>
</dbReference>
<dbReference type="KEGG" id="eio:H9L01_06625"/>
<comment type="catalytic activity">
    <reaction evidence="6">
        <text>L-alanine + NAD(+) + H2O = pyruvate + NH4(+) + NADH + H(+)</text>
        <dbReference type="Rhea" id="RHEA:18405"/>
        <dbReference type="ChEBI" id="CHEBI:15361"/>
        <dbReference type="ChEBI" id="CHEBI:15377"/>
        <dbReference type="ChEBI" id="CHEBI:15378"/>
        <dbReference type="ChEBI" id="CHEBI:28938"/>
        <dbReference type="ChEBI" id="CHEBI:57540"/>
        <dbReference type="ChEBI" id="CHEBI:57945"/>
        <dbReference type="ChEBI" id="CHEBI:57972"/>
        <dbReference type="EC" id="1.4.1.1"/>
    </reaction>
</comment>
<feature type="binding site" evidence="9">
    <location>
        <begin position="267"/>
        <end position="270"/>
    </location>
    <ligand>
        <name>NAD(+)</name>
        <dbReference type="ChEBI" id="CHEBI:57540"/>
    </ligand>
</feature>
<feature type="active site" description="Proton donor/acceptor" evidence="7">
    <location>
        <position position="96"/>
    </location>
</feature>